<protein>
    <submittedName>
        <fullName evidence="1">Uncharacterized protein</fullName>
    </submittedName>
</protein>
<dbReference type="EMBL" id="JBFXLQ010000101">
    <property type="protein sequence ID" value="KAL2859846.1"/>
    <property type="molecule type" value="Genomic_DNA"/>
</dbReference>
<sequence>MKSRFSPPSTLPLPRHQLPARPLAEVCVLVKKPEHGMASPCNLAPYILALDLIPCHDPQANTSIPTKPPIFRGDYAENDLLSPSILSSGNSLEKLFMLPDKQDDIPINLDINLHLLIPQDNSLNNLETTCLYPNPPATLRSLLNHYQDASKRDVGEDTSTRTSNYNRQKVHYSPHEGQARKQYQACSTLPPSKDSSIALHSHFMSLLLNKRSSRKGMPWSAGKVDLLLKLRKDGKRPWSEVTREFSKHYLLIMYELEKRALIISSTNV</sequence>
<evidence type="ECO:0000313" key="1">
    <source>
        <dbReference type="EMBL" id="KAL2859846.1"/>
    </source>
</evidence>
<reference evidence="1 2" key="1">
    <citation type="submission" date="2024-07" db="EMBL/GenBank/DDBJ databases">
        <title>Section-level genome sequencing and comparative genomics of Aspergillus sections Usti and Cavernicolus.</title>
        <authorList>
            <consortium name="Lawrence Berkeley National Laboratory"/>
            <person name="Nybo J.L."/>
            <person name="Vesth T.C."/>
            <person name="Theobald S."/>
            <person name="Frisvad J.C."/>
            <person name="Larsen T.O."/>
            <person name="Kjaerboelling I."/>
            <person name="Rothschild-Mancinelli K."/>
            <person name="Lyhne E.K."/>
            <person name="Kogle M.E."/>
            <person name="Barry K."/>
            <person name="Clum A."/>
            <person name="Na H."/>
            <person name="Ledsgaard L."/>
            <person name="Lin J."/>
            <person name="Lipzen A."/>
            <person name="Kuo A."/>
            <person name="Riley R."/>
            <person name="Mondo S."/>
            <person name="Labutti K."/>
            <person name="Haridas S."/>
            <person name="Pangalinan J."/>
            <person name="Salamov A.A."/>
            <person name="Simmons B.A."/>
            <person name="Magnuson J.K."/>
            <person name="Chen J."/>
            <person name="Drula E."/>
            <person name="Henrissat B."/>
            <person name="Wiebenga A."/>
            <person name="Lubbers R.J."/>
            <person name="Gomes A.C."/>
            <person name="Macurrencykelacurrency M.R."/>
            <person name="Stajich J."/>
            <person name="Grigoriev I.V."/>
            <person name="Mortensen U.H."/>
            <person name="De Vries R.P."/>
            <person name="Baker S.E."/>
            <person name="Andersen M.R."/>
        </authorList>
    </citation>
    <scope>NUCLEOTIDE SEQUENCE [LARGE SCALE GENOMIC DNA]</scope>
    <source>
        <strain evidence="1 2">CBS 449.75</strain>
    </source>
</reference>
<dbReference type="Proteomes" id="UP001610432">
    <property type="component" value="Unassembled WGS sequence"/>
</dbReference>
<organism evidence="1 2">
    <name type="scientific">Aspergillus lucknowensis</name>
    <dbReference type="NCBI Taxonomy" id="176173"/>
    <lineage>
        <taxon>Eukaryota</taxon>
        <taxon>Fungi</taxon>
        <taxon>Dikarya</taxon>
        <taxon>Ascomycota</taxon>
        <taxon>Pezizomycotina</taxon>
        <taxon>Eurotiomycetes</taxon>
        <taxon>Eurotiomycetidae</taxon>
        <taxon>Eurotiales</taxon>
        <taxon>Aspergillaceae</taxon>
        <taxon>Aspergillus</taxon>
        <taxon>Aspergillus subgen. Nidulantes</taxon>
    </lineage>
</organism>
<accession>A0ABR4L5L9</accession>
<dbReference type="GeneID" id="98146859"/>
<comment type="caution">
    <text evidence="1">The sequence shown here is derived from an EMBL/GenBank/DDBJ whole genome shotgun (WGS) entry which is preliminary data.</text>
</comment>
<keyword evidence="2" id="KW-1185">Reference proteome</keyword>
<gene>
    <name evidence="1" type="ORF">BJX67DRAFT_376007</name>
</gene>
<dbReference type="RefSeq" id="XP_070880402.1">
    <property type="nucleotide sequence ID" value="XM_071031787.1"/>
</dbReference>
<proteinExistence type="predicted"/>
<name>A0ABR4L5L9_9EURO</name>
<evidence type="ECO:0000313" key="2">
    <source>
        <dbReference type="Proteomes" id="UP001610432"/>
    </source>
</evidence>